<dbReference type="InParanoid" id="V4UEH3"/>
<dbReference type="PANTHER" id="PTHR22594">
    <property type="entry name" value="ASPARTYL/LYSYL-TRNA SYNTHETASE"/>
    <property type="match status" value="1"/>
</dbReference>
<reference evidence="3 4" key="1">
    <citation type="submission" date="2013-10" db="EMBL/GenBank/DDBJ databases">
        <authorList>
            <consortium name="International Citrus Genome Consortium"/>
            <person name="Jenkins J."/>
            <person name="Schmutz J."/>
            <person name="Prochnik S."/>
            <person name="Rokhsar D."/>
            <person name="Gmitter F."/>
            <person name="Ollitrault P."/>
            <person name="Machado M."/>
            <person name="Talon M."/>
            <person name="Wincker P."/>
            <person name="Jaillon O."/>
            <person name="Morgante M."/>
        </authorList>
    </citation>
    <scope>NUCLEOTIDE SEQUENCE</scope>
    <source>
        <strain evidence="4">cv. Clemenules</strain>
    </source>
</reference>
<dbReference type="Gene3D" id="3.30.930.10">
    <property type="entry name" value="Bira Bifunctional Protein, Domain 2"/>
    <property type="match status" value="1"/>
</dbReference>
<accession>V4UEH3</accession>
<dbReference type="EMBL" id="KI536978">
    <property type="protein sequence ID" value="ESR37699.1"/>
    <property type="molecule type" value="Genomic_DNA"/>
</dbReference>
<name>V4UEH3_CITCL</name>
<protein>
    <recommendedName>
        <fullName evidence="5">Aminoacyl-tRNA synthetase class II (D/K/N) domain-containing protein</fullName>
    </recommendedName>
</protein>
<dbReference type="Gramene" id="ESR37699">
    <property type="protein sequence ID" value="ESR37699"/>
    <property type="gene ID" value="CICLE_v10030394mg"/>
</dbReference>
<evidence type="ECO:0000313" key="3">
    <source>
        <dbReference type="EMBL" id="ESR37699.1"/>
    </source>
</evidence>
<keyword evidence="2" id="KW-0436">Ligase</keyword>
<dbReference type="InterPro" id="IPR045864">
    <property type="entry name" value="aa-tRNA-synth_II/BPL/LPL"/>
</dbReference>
<organism evidence="3 4">
    <name type="scientific">Citrus clementina</name>
    <name type="common">Clementine</name>
    <name type="synonym">Citrus deliciosa x Citrus sinensis</name>
    <dbReference type="NCBI Taxonomy" id="85681"/>
    <lineage>
        <taxon>Eukaryota</taxon>
        <taxon>Viridiplantae</taxon>
        <taxon>Streptophyta</taxon>
        <taxon>Embryophyta</taxon>
        <taxon>Tracheophyta</taxon>
        <taxon>Spermatophyta</taxon>
        <taxon>Magnoliopsida</taxon>
        <taxon>eudicotyledons</taxon>
        <taxon>Gunneridae</taxon>
        <taxon>Pentapetalae</taxon>
        <taxon>rosids</taxon>
        <taxon>malvids</taxon>
        <taxon>Sapindales</taxon>
        <taxon>Rutaceae</taxon>
        <taxon>Aurantioideae</taxon>
        <taxon>Citrus</taxon>
    </lineage>
</organism>
<dbReference type="GO" id="GO:0006421">
    <property type="term" value="P:asparaginyl-tRNA aminoacylation"/>
    <property type="evidence" value="ECO:0007669"/>
    <property type="project" value="TreeGrafter"/>
</dbReference>
<dbReference type="STRING" id="85681.V4UEH3"/>
<dbReference type="KEGG" id="cic:CICLE_v10030394mg"/>
<dbReference type="SUPFAM" id="SSF55681">
    <property type="entry name" value="Class II aaRS and biotin synthetases"/>
    <property type="match status" value="1"/>
</dbReference>
<dbReference type="Proteomes" id="UP000030687">
    <property type="component" value="Unassembled WGS sequence"/>
</dbReference>
<evidence type="ECO:0000256" key="1">
    <source>
        <dbReference type="ARBA" id="ARBA00022917"/>
    </source>
</evidence>
<dbReference type="GO" id="GO:0004816">
    <property type="term" value="F:asparagine-tRNA ligase activity"/>
    <property type="evidence" value="ECO:0007669"/>
    <property type="project" value="TreeGrafter"/>
</dbReference>
<evidence type="ECO:0000313" key="4">
    <source>
        <dbReference type="Proteomes" id="UP000030687"/>
    </source>
</evidence>
<proteinExistence type="predicted"/>
<dbReference type="PANTHER" id="PTHR22594:SF54">
    <property type="entry name" value="ASPARAGINE--TRNA LIGASE, CYTOPLASMIC 1-RELATED"/>
    <property type="match status" value="1"/>
</dbReference>
<dbReference type="eggNOG" id="KOG0554">
    <property type="taxonomic scope" value="Eukaryota"/>
</dbReference>
<evidence type="ECO:0008006" key="5">
    <source>
        <dbReference type="Google" id="ProtNLM"/>
    </source>
</evidence>
<keyword evidence="2" id="KW-0030">Aminoacyl-tRNA synthetase</keyword>
<dbReference type="AlphaFoldDB" id="V4UEH3"/>
<dbReference type="GO" id="GO:0005524">
    <property type="term" value="F:ATP binding"/>
    <property type="evidence" value="ECO:0007669"/>
    <property type="project" value="UniProtKB-KW"/>
</dbReference>
<gene>
    <name evidence="3" type="ORF">CICLE_v10030394mg</name>
</gene>
<sequence length="220" mass="25076">MAAAQNMVVVDASIADLSQMVPTGTSVYVEGLLENPPKVSKKKIELQVEKVIDVGLVEPAKDLVHLQPGKNTIAAVARIRSALAYATRTFFYCIDCLRMVASAPFEPMTYTKEVELLEESEHERCLTEVNQKPLIVYNYPQGIKAFYMRLTDDLRLWLLRIQREERFDLIKSRMEEMGLPFEPHECGFGLGFDWMMIFATGMDNIRDVLPFPRYHGIADP</sequence>
<keyword evidence="4" id="KW-1185">Reference proteome</keyword>
<evidence type="ECO:0000256" key="2">
    <source>
        <dbReference type="ARBA" id="ARBA00023146"/>
    </source>
</evidence>
<keyword evidence="1" id="KW-0648">Protein biosynthesis</keyword>
<dbReference type="GO" id="GO:0005739">
    <property type="term" value="C:mitochondrion"/>
    <property type="evidence" value="ECO:0007669"/>
    <property type="project" value="TreeGrafter"/>
</dbReference>